<dbReference type="STRING" id="758825.SAMN02982985_02376"/>
<proteinExistence type="predicted"/>
<dbReference type="Pfam" id="PF07589">
    <property type="entry name" value="PEP-CTERM"/>
    <property type="match status" value="1"/>
</dbReference>
<dbReference type="EMBL" id="FOTW01000010">
    <property type="protein sequence ID" value="SFM00431.1"/>
    <property type="molecule type" value="Genomic_DNA"/>
</dbReference>
<evidence type="ECO:0000313" key="5">
    <source>
        <dbReference type="Proteomes" id="UP000199470"/>
    </source>
</evidence>
<feature type="chain" id="PRO_5011499001" evidence="1">
    <location>
        <begin position="27"/>
        <end position="316"/>
    </location>
</feature>
<accession>A0A1I4MAY7</accession>
<feature type="domain" description="Choice-of-anchor A" evidence="3">
    <location>
        <begin position="37"/>
        <end position="274"/>
    </location>
</feature>
<evidence type="ECO:0000259" key="2">
    <source>
        <dbReference type="Pfam" id="PF07589"/>
    </source>
</evidence>
<keyword evidence="5" id="KW-1185">Reference proteome</keyword>
<feature type="signal peptide" evidence="1">
    <location>
        <begin position="1"/>
        <end position="26"/>
    </location>
</feature>
<dbReference type="NCBIfam" id="TIGR02595">
    <property type="entry name" value="PEP_CTERM"/>
    <property type="match status" value="1"/>
</dbReference>
<dbReference type="InterPro" id="IPR013424">
    <property type="entry name" value="Ice-binding_C"/>
</dbReference>
<sequence length="316" mass="32537">MPSMSKHFLAAATTAFCALAAGASQAVVLDLGVSNANLFSLGNFKASSSDVEGAVLVRGNLSASSYSINDKNQDAYGKNNGSGYSLAVGGNLDYSSGSIKHGKIYVGGDTKTSSVGLQSSTITKTAPVSFDALASNAKNVSSSLSKVATTGSSAIQYGGMTLTGSKKSVEVFNLSGKDLSSVNNFTLSGLSKNATLIFNVSGADAIGFNQNGVGLDGFKDYNVLFNFYQSTALNIQSVGIQGSLLAPLATVTGYGGQINGNVIVGDWLSNVQVNANHFFKPVNVSGYVTAVPEPETYAMLLAGLGLLGVMRRRRRG</sequence>
<feature type="domain" description="Ice-binding protein C-terminal" evidence="2">
    <location>
        <begin position="290"/>
        <end position="314"/>
    </location>
</feature>
<organism evidence="4 5">
    <name type="scientific">Rugamonas rubra</name>
    <dbReference type="NCBI Taxonomy" id="758825"/>
    <lineage>
        <taxon>Bacteria</taxon>
        <taxon>Pseudomonadati</taxon>
        <taxon>Pseudomonadota</taxon>
        <taxon>Betaproteobacteria</taxon>
        <taxon>Burkholderiales</taxon>
        <taxon>Oxalobacteraceae</taxon>
        <taxon>Telluria group</taxon>
        <taxon>Rugamonas</taxon>
    </lineage>
</organism>
<dbReference type="InterPro" id="IPR026588">
    <property type="entry name" value="Choice_anch_A"/>
</dbReference>
<protein>
    <submittedName>
        <fullName evidence="4">PEP-CTERM protein-sorting domain-containing protein/MYXO-CTERM domain-containing protein/choice-of-anchor A domain-containing protein</fullName>
    </submittedName>
</protein>
<dbReference type="Proteomes" id="UP000199470">
    <property type="component" value="Unassembled WGS sequence"/>
</dbReference>
<evidence type="ECO:0000256" key="1">
    <source>
        <dbReference type="SAM" id="SignalP"/>
    </source>
</evidence>
<gene>
    <name evidence="4" type="ORF">SAMN02982985_02376</name>
</gene>
<dbReference type="NCBIfam" id="TIGR04215">
    <property type="entry name" value="choice_anch_A"/>
    <property type="match status" value="1"/>
</dbReference>
<evidence type="ECO:0000259" key="3">
    <source>
        <dbReference type="Pfam" id="PF20597"/>
    </source>
</evidence>
<dbReference type="AlphaFoldDB" id="A0A1I4MAY7"/>
<dbReference type="Pfam" id="PF20597">
    <property type="entry name" value="pAdhesive_15"/>
    <property type="match status" value="1"/>
</dbReference>
<dbReference type="OrthoDB" id="5455375at2"/>
<evidence type="ECO:0000313" key="4">
    <source>
        <dbReference type="EMBL" id="SFM00431.1"/>
    </source>
</evidence>
<reference evidence="4 5" key="1">
    <citation type="submission" date="2016-10" db="EMBL/GenBank/DDBJ databases">
        <authorList>
            <person name="de Groot N.N."/>
        </authorList>
    </citation>
    <scope>NUCLEOTIDE SEQUENCE [LARGE SCALE GENOMIC DNA]</scope>
    <source>
        <strain evidence="4 5">ATCC 43154</strain>
    </source>
</reference>
<name>A0A1I4MAY7_9BURK</name>
<keyword evidence="1" id="KW-0732">Signal</keyword>